<keyword evidence="2" id="KW-0472">Membrane</keyword>
<dbReference type="SUPFAM" id="SSF158682">
    <property type="entry name" value="TerB-like"/>
    <property type="match status" value="1"/>
</dbReference>
<dbReference type="OrthoDB" id="227636at2"/>
<reference evidence="7" key="1">
    <citation type="submission" date="2017-02" db="EMBL/GenBank/DDBJ databases">
        <authorList>
            <person name="Varghese N."/>
            <person name="Submissions S."/>
        </authorList>
    </citation>
    <scope>NUCLEOTIDE SEQUENCE [LARGE SCALE GENOMIC DNA]</scope>
    <source>
        <strain evidence="7">ATCC BAA-34</strain>
    </source>
</reference>
<dbReference type="Pfam" id="PF05099">
    <property type="entry name" value="TerB"/>
    <property type="match status" value="1"/>
</dbReference>
<organism evidence="6 7">
    <name type="scientific">Trichlorobacter thiogenes</name>
    <dbReference type="NCBI Taxonomy" id="115783"/>
    <lineage>
        <taxon>Bacteria</taxon>
        <taxon>Pseudomonadati</taxon>
        <taxon>Thermodesulfobacteriota</taxon>
        <taxon>Desulfuromonadia</taxon>
        <taxon>Geobacterales</taxon>
        <taxon>Geobacteraceae</taxon>
        <taxon>Trichlorobacter</taxon>
    </lineage>
</organism>
<dbReference type="CDD" id="cd07176">
    <property type="entry name" value="terB"/>
    <property type="match status" value="1"/>
</dbReference>
<evidence type="ECO:0000313" key="6">
    <source>
        <dbReference type="EMBL" id="SJZ49898.1"/>
    </source>
</evidence>
<dbReference type="InterPro" id="IPR029024">
    <property type="entry name" value="TerB-like"/>
</dbReference>
<feature type="domain" description="TerB-C" evidence="5">
    <location>
        <begin position="794"/>
        <end position="920"/>
    </location>
</feature>
<dbReference type="AlphaFoldDB" id="A0A1T4L5J8"/>
<dbReference type="EMBL" id="FUWR01000002">
    <property type="protein sequence ID" value="SJZ49898.1"/>
    <property type="molecule type" value="Genomic_DNA"/>
</dbReference>
<evidence type="ECO:0000259" key="5">
    <source>
        <dbReference type="Pfam" id="PF15615"/>
    </source>
</evidence>
<dbReference type="InterPro" id="IPR007791">
    <property type="entry name" value="DjlA_N"/>
</dbReference>
<feature type="compositionally biased region" description="Polar residues" evidence="1">
    <location>
        <begin position="140"/>
        <end position="150"/>
    </location>
</feature>
<dbReference type="STRING" id="115783.SAMN02745119_00776"/>
<feature type="region of interest" description="Disordered" evidence="1">
    <location>
        <begin position="140"/>
        <end position="163"/>
    </location>
</feature>
<keyword evidence="2" id="KW-1133">Transmembrane helix</keyword>
<feature type="domain" description="Co-chaperone DjlA N-terminal" evidence="3">
    <location>
        <begin position="654"/>
        <end position="761"/>
    </location>
</feature>
<dbReference type="Proteomes" id="UP000190102">
    <property type="component" value="Unassembled WGS sequence"/>
</dbReference>
<evidence type="ECO:0000259" key="4">
    <source>
        <dbReference type="Pfam" id="PF13208"/>
    </source>
</evidence>
<evidence type="ECO:0000256" key="2">
    <source>
        <dbReference type="SAM" id="Phobius"/>
    </source>
</evidence>
<dbReference type="Gene3D" id="1.10.3680.10">
    <property type="entry name" value="TerB-like"/>
    <property type="match status" value="1"/>
</dbReference>
<dbReference type="InterPro" id="IPR028932">
    <property type="entry name" value="TerB-C"/>
</dbReference>
<keyword evidence="7" id="KW-1185">Reference proteome</keyword>
<protein>
    <submittedName>
        <fullName evidence="6">Tellurite resistance protein</fullName>
    </submittedName>
</protein>
<evidence type="ECO:0000313" key="7">
    <source>
        <dbReference type="Proteomes" id="UP000190102"/>
    </source>
</evidence>
<feature type="domain" description="TerB N-terminal" evidence="4">
    <location>
        <begin position="240"/>
        <end position="444"/>
    </location>
</feature>
<gene>
    <name evidence="6" type="ORF">SAMN02745119_00776</name>
</gene>
<dbReference type="Pfam" id="PF13208">
    <property type="entry name" value="TerB_N"/>
    <property type="match status" value="1"/>
</dbReference>
<dbReference type="RefSeq" id="WP_078789064.1">
    <property type="nucleotide sequence ID" value="NZ_FUWR01000002.1"/>
</dbReference>
<feature type="transmembrane region" description="Helical" evidence="2">
    <location>
        <begin position="12"/>
        <end position="43"/>
    </location>
</feature>
<evidence type="ECO:0000259" key="3">
    <source>
        <dbReference type="Pfam" id="PF05099"/>
    </source>
</evidence>
<dbReference type="Pfam" id="PF15615">
    <property type="entry name" value="TerB_C"/>
    <property type="match status" value="1"/>
</dbReference>
<accession>A0A1T4L5J8</accession>
<name>A0A1T4L5J8_9BACT</name>
<evidence type="ECO:0000256" key="1">
    <source>
        <dbReference type="SAM" id="MobiDB-lite"/>
    </source>
</evidence>
<dbReference type="InterPro" id="IPR025266">
    <property type="entry name" value="TerB_N"/>
</dbReference>
<sequence length="925" mass="101790">MAKRKSAGGGIAIVGLIIIALLAKYWYLVVAGGVVVLAAWGIAKIIQNQSTPKTSVKRSEARNEIVSGKVIETPRQNAKCAFCNTVGLHPILKITEKTIDCKCFACGKNFFVFKTDSNQINTNTLSVMVPDISRYEPIQRNSVTTENQPSPKTPEPPPETKNLTVPTVFTEAPKQNTKCAFCNAVGLHQILKITEKTIDCKCFVCGKNFFIFKTDSGRIFTDSPDPSRTVSSETIWVPYGRTFQHAGYTIPGGLIYLGTGLKSIQGWGEEPALIDPTLAVDSTHPDREGLNMSYWPSYSQISPASRAGFLEWLSSGRKDPKICIGYVFIYFYGLERRALADAKESVAARNDLPVIMEEVKRLLSIYGGNNSFKGYASRFMDLLQVLQTSVPLYRASPQIEYVPWEIPLTLKVALGQIARDGIPLPAEWALAWAANDPSMPRRMPLQRCPEEFGELFKIRYVNTFGEGLKLKVNKTLIKAGYRPASSSFGGYVETSVSDLPDITRLTGPSSKISDIVTICTDELEGYSRYLGRNPDGRSSIEATSYLPHQLLNKYAGKEFQNLYRWLARTFFLDAPLPVSFSTLLEQIPSIKPDGFGKKEATAVASLLGKMNIGIEPDPRFVNFIPKPEQQVVLFRISDNAPNSSSAEYSAATVVLHLASAVAAADGTVDVNEERHLLEHLESWLHLSADEKSRLQAHTQWLLSSFPGMNGVKKRIELLKQDQRESLGRFLVGVAQSDGYIDPAELKMLTKIYELLGLDTQSLYSHAHAAAVGPVTVQAADFTKPQGYVIPSPPQKTVEGISLDMDSIRAKLAETVAVSDMLKNIFTEESLTQPPATASKSIVSDVTIAGLDTESFAFMQVLASKLVWARDELEKLAADYNLMLDGTLDSINDASFDHFGGPFFEGDDPIEIDPEMVNRLEGVGAV</sequence>
<keyword evidence="2" id="KW-0812">Transmembrane</keyword>
<proteinExistence type="predicted"/>